<accession>F0WKA6</accession>
<reference evidence="2" key="1">
    <citation type="journal article" date="2011" name="PLoS Biol.">
        <title>Gene gain and loss during evolution of obligate parasitism in the white rust pathogen of Arabidopsis thaliana.</title>
        <authorList>
            <person name="Kemen E."/>
            <person name="Gardiner A."/>
            <person name="Schultz-Larsen T."/>
            <person name="Kemen A.C."/>
            <person name="Balmuth A.L."/>
            <person name="Robert-Seilaniantz A."/>
            <person name="Bailey K."/>
            <person name="Holub E."/>
            <person name="Studholme D.J."/>
            <person name="Maclean D."/>
            <person name="Jones J.D."/>
        </authorList>
    </citation>
    <scope>NUCLEOTIDE SEQUENCE</scope>
</reference>
<dbReference type="AlphaFoldDB" id="F0WKA6"/>
<evidence type="ECO:0000313" key="2">
    <source>
        <dbReference type="EMBL" id="CCA21710.1"/>
    </source>
</evidence>
<evidence type="ECO:0000313" key="3">
    <source>
        <dbReference type="EMBL" id="CCA21865.1"/>
    </source>
</evidence>
<organism evidence="2">
    <name type="scientific">Albugo laibachii Nc14</name>
    <dbReference type="NCBI Taxonomy" id="890382"/>
    <lineage>
        <taxon>Eukaryota</taxon>
        <taxon>Sar</taxon>
        <taxon>Stramenopiles</taxon>
        <taxon>Oomycota</taxon>
        <taxon>Peronosporomycetes</taxon>
        <taxon>Albuginales</taxon>
        <taxon>Albuginaceae</taxon>
        <taxon>Albugo</taxon>
    </lineage>
</organism>
<dbReference type="EMBL" id="FR824176">
    <property type="protein sequence ID" value="CCA21710.1"/>
    <property type="molecule type" value="Genomic_DNA"/>
</dbReference>
<keyword evidence="1" id="KW-0732">Signal</keyword>
<proteinExistence type="predicted"/>
<gene>
    <name evidence="2" type="primary">AlNc14C131G6959</name>
    <name evidence="3" type="synonym">AlNc14C136G7098</name>
    <name evidence="2" type="ORF">ALNC14_078530</name>
    <name evidence="3" type="ORF">ALNC14_080080</name>
</gene>
<reference evidence="2" key="2">
    <citation type="submission" date="2011-02" db="EMBL/GenBank/DDBJ databases">
        <authorList>
            <person name="MacLean D."/>
        </authorList>
    </citation>
    <scope>NUCLEOTIDE SEQUENCE</scope>
</reference>
<name>F0WKA6_9STRA</name>
<feature type="signal peptide" evidence="1">
    <location>
        <begin position="1"/>
        <end position="28"/>
    </location>
</feature>
<dbReference type="HOGENOM" id="CLU_2042385_0_0_1"/>
<dbReference type="EMBL" id="FR824181">
    <property type="protein sequence ID" value="CCA21865.1"/>
    <property type="molecule type" value="Genomic_DNA"/>
</dbReference>
<feature type="chain" id="PRO_5007655426" evidence="1">
    <location>
        <begin position="29"/>
        <end position="121"/>
    </location>
</feature>
<sequence length="121" mass="13836">MGTISGRWSYATTLLVGWAWFRLNIVECQHYFQYEMEVEGVSESPLYGCYHTILKLNAVRLRPIKAEQNKAMITFLTMGRLPAKIKTELPDRNCVVTFVKEQKSFEVLDDQVDIASSCGLP</sequence>
<protein>
    <submittedName>
        <fullName evidence="2">AlNc14C131G6959 protein</fullName>
    </submittedName>
    <submittedName>
        <fullName evidence="3">AlNc14C136G7098 protein</fullName>
    </submittedName>
</protein>
<evidence type="ECO:0000256" key="1">
    <source>
        <dbReference type="SAM" id="SignalP"/>
    </source>
</evidence>